<dbReference type="NCBIfam" id="TIGR00671">
    <property type="entry name" value="baf"/>
    <property type="match status" value="1"/>
</dbReference>
<dbReference type="GO" id="GO:0005737">
    <property type="term" value="C:cytoplasm"/>
    <property type="evidence" value="ECO:0007669"/>
    <property type="project" value="UniProtKB-SubCell"/>
</dbReference>
<feature type="binding site" evidence="16">
    <location>
        <begin position="9"/>
        <end position="16"/>
    </location>
    <ligand>
        <name>ATP</name>
        <dbReference type="ChEBI" id="CHEBI:30616"/>
    </ligand>
</feature>
<dbReference type="UniPathway" id="UPA00241">
    <property type="reaction ID" value="UER00352"/>
</dbReference>
<evidence type="ECO:0000256" key="9">
    <source>
        <dbReference type="ARBA" id="ARBA00022741"/>
    </source>
</evidence>
<dbReference type="GO" id="GO:0005524">
    <property type="term" value="F:ATP binding"/>
    <property type="evidence" value="ECO:0007669"/>
    <property type="project" value="UniProtKB-UniRule"/>
</dbReference>
<evidence type="ECO:0000256" key="6">
    <source>
        <dbReference type="ARBA" id="ARBA00012102"/>
    </source>
</evidence>
<dbReference type="AlphaFoldDB" id="A0A411HG80"/>
<dbReference type="SUPFAM" id="SSF53067">
    <property type="entry name" value="Actin-like ATPase domain"/>
    <property type="match status" value="2"/>
</dbReference>
<dbReference type="InterPro" id="IPR004619">
    <property type="entry name" value="Type_III_PanK"/>
</dbReference>
<organism evidence="17 18">
    <name type="scientific">Pseudolysobacter antarcticus</name>
    <dbReference type="NCBI Taxonomy" id="2511995"/>
    <lineage>
        <taxon>Bacteria</taxon>
        <taxon>Pseudomonadati</taxon>
        <taxon>Pseudomonadota</taxon>
        <taxon>Gammaproteobacteria</taxon>
        <taxon>Lysobacterales</taxon>
        <taxon>Rhodanobacteraceae</taxon>
        <taxon>Pseudolysobacter</taxon>
    </lineage>
</organism>
<comment type="catalytic activity">
    <reaction evidence="1 16">
        <text>(R)-pantothenate + ATP = (R)-4'-phosphopantothenate + ADP + H(+)</text>
        <dbReference type="Rhea" id="RHEA:16373"/>
        <dbReference type="ChEBI" id="CHEBI:10986"/>
        <dbReference type="ChEBI" id="CHEBI:15378"/>
        <dbReference type="ChEBI" id="CHEBI:29032"/>
        <dbReference type="ChEBI" id="CHEBI:30616"/>
        <dbReference type="ChEBI" id="CHEBI:456216"/>
        <dbReference type="EC" id="2.7.1.33"/>
    </reaction>
</comment>
<sequence length="252" mass="26502">MNTKNLLLDLGNTRLKWALADAAGLHAGAPLTYAEETLAAGLVRRWLDIEKPAHVWAASVAGAAREADLATAVRQRFDCATSFVRCVASACGVHNAYPIADRLGIDRFLGLIALHQTERAPVLLVSCGTALTLDLLASDGRHHGGLIAPSPALMQHALYGNTAQLKAGGDAHWVALADNTDDAVFSGTWFAAVALVERVLAQATNQLDAPVELVLSGGAANELQAALGGLGRIEPELVLRGLSVYAAEHPRR</sequence>
<dbReference type="EC" id="2.7.1.33" evidence="6 16"/>
<protein>
    <recommendedName>
        <fullName evidence="15 16">Type III pantothenate kinase</fullName>
        <ecNumber evidence="6 16">2.7.1.33</ecNumber>
    </recommendedName>
    <alternativeName>
        <fullName evidence="16">PanK-III</fullName>
    </alternativeName>
    <alternativeName>
        <fullName evidence="16">Pantothenic acid kinase</fullName>
    </alternativeName>
</protein>
<evidence type="ECO:0000256" key="13">
    <source>
        <dbReference type="ARBA" id="ARBA00022993"/>
    </source>
</evidence>
<evidence type="ECO:0000256" key="15">
    <source>
        <dbReference type="ARBA" id="ARBA00040883"/>
    </source>
</evidence>
<comment type="caution">
    <text evidence="16">Lacks conserved residue(s) required for the propagation of feature annotation.</text>
</comment>
<keyword evidence="13 16" id="KW-0173">Coenzyme A biosynthesis</keyword>
<dbReference type="KEGG" id="xbc:ELE36_03345"/>
<comment type="subunit">
    <text evidence="5 16">Homodimer.</text>
</comment>
<evidence type="ECO:0000313" key="18">
    <source>
        <dbReference type="Proteomes" id="UP000291562"/>
    </source>
</evidence>
<dbReference type="InterPro" id="IPR043129">
    <property type="entry name" value="ATPase_NBD"/>
</dbReference>
<keyword evidence="11 16" id="KW-0067">ATP-binding</keyword>
<feature type="binding site" evidence="16">
    <location>
        <begin position="104"/>
        <end position="107"/>
    </location>
    <ligand>
        <name>substrate</name>
    </ligand>
</feature>
<keyword evidence="12 16" id="KW-0630">Potassium</keyword>
<feature type="active site" description="Proton acceptor" evidence="16">
    <location>
        <position position="106"/>
    </location>
</feature>
<comment type="cofactor">
    <cofactor evidence="16">
        <name>NH4(+)</name>
        <dbReference type="ChEBI" id="CHEBI:28938"/>
    </cofactor>
    <cofactor evidence="16">
        <name>K(+)</name>
        <dbReference type="ChEBI" id="CHEBI:29103"/>
    </cofactor>
    <text evidence="16">A monovalent cation. Ammonium or potassium.</text>
</comment>
<evidence type="ECO:0000256" key="16">
    <source>
        <dbReference type="HAMAP-Rule" id="MF_01274"/>
    </source>
</evidence>
<evidence type="ECO:0000256" key="10">
    <source>
        <dbReference type="ARBA" id="ARBA00022777"/>
    </source>
</evidence>
<gene>
    <name evidence="16" type="primary">coaX</name>
    <name evidence="17" type="ORF">ELE36_03345</name>
</gene>
<feature type="binding site" evidence="16">
    <location>
        <position position="180"/>
    </location>
    <ligand>
        <name>substrate</name>
    </ligand>
</feature>
<evidence type="ECO:0000256" key="14">
    <source>
        <dbReference type="ARBA" id="ARBA00038036"/>
    </source>
</evidence>
<evidence type="ECO:0000256" key="11">
    <source>
        <dbReference type="ARBA" id="ARBA00022840"/>
    </source>
</evidence>
<dbReference type="OrthoDB" id="9781305at2"/>
<evidence type="ECO:0000313" key="17">
    <source>
        <dbReference type="EMBL" id="QBB69489.1"/>
    </source>
</evidence>
<dbReference type="GO" id="GO:0004594">
    <property type="term" value="F:pantothenate kinase activity"/>
    <property type="evidence" value="ECO:0007669"/>
    <property type="project" value="UniProtKB-UniRule"/>
</dbReference>
<reference evidence="17 18" key="1">
    <citation type="submission" date="2019-01" db="EMBL/GenBank/DDBJ databases">
        <title>Pseudolysobacter antarctica gen. nov., sp. nov., isolated from Fildes Peninsula, Antarctica.</title>
        <authorList>
            <person name="Wei Z."/>
            <person name="Peng F."/>
        </authorList>
    </citation>
    <scope>NUCLEOTIDE SEQUENCE [LARGE SCALE GENOMIC DNA]</scope>
    <source>
        <strain evidence="17 18">AQ6-296</strain>
    </source>
</reference>
<keyword evidence="10 16" id="KW-0418">Kinase</keyword>
<dbReference type="HAMAP" id="MF_01274">
    <property type="entry name" value="Pantothen_kinase_3"/>
    <property type="match status" value="1"/>
</dbReference>
<evidence type="ECO:0000256" key="7">
    <source>
        <dbReference type="ARBA" id="ARBA00022490"/>
    </source>
</evidence>
<evidence type="ECO:0000256" key="5">
    <source>
        <dbReference type="ARBA" id="ARBA00011738"/>
    </source>
</evidence>
<dbReference type="RefSeq" id="WP_129831745.1">
    <property type="nucleotide sequence ID" value="NZ_CP035704.1"/>
</dbReference>
<comment type="pathway">
    <text evidence="4 16">Cofactor biosynthesis; coenzyme A biosynthesis; CoA from (R)-pantothenate: step 1/5.</text>
</comment>
<evidence type="ECO:0000256" key="1">
    <source>
        <dbReference type="ARBA" id="ARBA00001206"/>
    </source>
</evidence>
<dbReference type="Pfam" id="PF03309">
    <property type="entry name" value="Pan_kinase"/>
    <property type="match status" value="1"/>
</dbReference>
<feature type="binding site" evidence="16">
    <location>
        <position position="129"/>
    </location>
    <ligand>
        <name>ATP</name>
        <dbReference type="ChEBI" id="CHEBI:30616"/>
    </ligand>
</feature>
<evidence type="ECO:0000256" key="4">
    <source>
        <dbReference type="ARBA" id="ARBA00005225"/>
    </source>
</evidence>
<dbReference type="CDD" id="cd24015">
    <property type="entry name" value="ASKHA_NBD_PanK-III"/>
    <property type="match status" value="1"/>
</dbReference>
<keyword evidence="9 16" id="KW-0547">Nucleotide-binding</keyword>
<evidence type="ECO:0000256" key="3">
    <source>
        <dbReference type="ARBA" id="ARBA00004496"/>
    </source>
</evidence>
<dbReference type="EMBL" id="CP035704">
    <property type="protein sequence ID" value="QBB69489.1"/>
    <property type="molecule type" value="Genomic_DNA"/>
</dbReference>
<dbReference type="Proteomes" id="UP000291562">
    <property type="component" value="Chromosome"/>
</dbReference>
<comment type="similarity">
    <text evidence="14 16">Belongs to the type III pantothenate kinase family.</text>
</comment>
<dbReference type="Gene3D" id="3.30.420.40">
    <property type="match status" value="2"/>
</dbReference>
<comment type="subcellular location">
    <subcellularLocation>
        <location evidence="3 16">Cytoplasm</location>
    </subcellularLocation>
</comment>
<evidence type="ECO:0000256" key="2">
    <source>
        <dbReference type="ARBA" id="ARBA00001958"/>
    </source>
</evidence>
<evidence type="ECO:0000256" key="8">
    <source>
        <dbReference type="ARBA" id="ARBA00022679"/>
    </source>
</evidence>
<proteinExistence type="inferred from homology"/>
<comment type="cofactor">
    <cofactor evidence="2">
        <name>K(+)</name>
        <dbReference type="ChEBI" id="CHEBI:29103"/>
    </cofactor>
</comment>
<keyword evidence="8 16" id="KW-0808">Transferase</keyword>
<evidence type="ECO:0000256" key="12">
    <source>
        <dbReference type="ARBA" id="ARBA00022958"/>
    </source>
</evidence>
<name>A0A411HG80_9GAMM</name>
<dbReference type="GO" id="GO:0015937">
    <property type="term" value="P:coenzyme A biosynthetic process"/>
    <property type="evidence" value="ECO:0007669"/>
    <property type="project" value="UniProtKB-UniRule"/>
</dbReference>
<keyword evidence="7 16" id="KW-0963">Cytoplasm</keyword>
<accession>A0A411HG80</accession>
<keyword evidence="18" id="KW-1185">Reference proteome</keyword>
<comment type="function">
    <text evidence="16">Catalyzes the phosphorylation of pantothenate (Pan), the first step in CoA biosynthesis.</text>
</comment>
<dbReference type="PANTHER" id="PTHR34265:SF1">
    <property type="entry name" value="TYPE III PANTOTHENATE KINASE"/>
    <property type="match status" value="1"/>
</dbReference>
<feature type="binding site" evidence="16">
    <location>
        <position position="97"/>
    </location>
    <ligand>
        <name>substrate</name>
    </ligand>
</feature>
<dbReference type="PANTHER" id="PTHR34265">
    <property type="entry name" value="TYPE III PANTOTHENATE KINASE"/>
    <property type="match status" value="1"/>
</dbReference>